<keyword evidence="5" id="KW-0067">ATP-binding</keyword>
<evidence type="ECO:0000256" key="8">
    <source>
        <dbReference type="RuleBase" id="RU000384"/>
    </source>
</evidence>
<comment type="similarity">
    <text evidence="7 8">Belongs to the glutamine synthetase family.</text>
</comment>
<dbReference type="InterPro" id="IPR014746">
    <property type="entry name" value="Gln_synth/guanido_kin_cat_dom"/>
</dbReference>
<dbReference type="EMBL" id="JBBLZC010000012">
    <property type="protein sequence ID" value="MEK0084065.1"/>
    <property type="molecule type" value="Genomic_DNA"/>
</dbReference>
<dbReference type="InterPro" id="IPR036651">
    <property type="entry name" value="Gln_synt_N_sf"/>
</dbReference>
<evidence type="ECO:0000259" key="9">
    <source>
        <dbReference type="PROSITE" id="PS51986"/>
    </source>
</evidence>
<keyword evidence="12" id="KW-1185">Reference proteome</keyword>
<name>A0ABU8XS71_9PROT</name>
<reference evidence="11 12" key="1">
    <citation type="submission" date="2024-01" db="EMBL/GenBank/DDBJ databases">
        <title>Multi-omics insights into the function and evolution of sodium benzoate biodegradation pathways in Benzoatithermus flavus gen. nov., sp. nov. from hot spring.</title>
        <authorList>
            <person name="Hu C.-J."/>
            <person name="Li W.-J."/>
        </authorList>
    </citation>
    <scope>NUCLEOTIDE SEQUENCE [LARGE SCALE GENOMIC DNA]</scope>
    <source>
        <strain evidence="11 12">SYSU G07066</strain>
    </source>
</reference>
<evidence type="ECO:0000256" key="3">
    <source>
        <dbReference type="ARBA" id="ARBA00022598"/>
    </source>
</evidence>
<evidence type="ECO:0000313" key="11">
    <source>
        <dbReference type="EMBL" id="MEK0084065.1"/>
    </source>
</evidence>
<dbReference type="PROSITE" id="PS51987">
    <property type="entry name" value="GS_CATALYTIC"/>
    <property type="match status" value="1"/>
</dbReference>
<dbReference type="InterPro" id="IPR008147">
    <property type="entry name" value="Gln_synt_N"/>
</dbReference>
<dbReference type="InterPro" id="IPR008146">
    <property type="entry name" value="Gln_synth_cat_dom"/>
</dbReference>
<evidence type="ECO:0000256" key="7">
    <source>
        <dbReference type="PROSITE-ProRule" id="PRU01330"/>
    </source>
</evidence>
<feature type="domain" description="GS catalytic" evidence="10">
    <location>
        <begin position="119"/>
        <end position="451"/>
    </location>
</feature>
<keyword evidence="4" id="KW-0547">Nucleotide-binding</keyword>
<protein>
    <submittedName>
        <fullName evidence="11">Glutamine synthetase family protein</fullName>
        <ecNumber evidence="11">6.3.1.-</ecNumber>
    </submittedName>
</protein>
<proteinExistence type="inferred from homology"/>
<dbReference type="EC" id="6.3.1.-" evidence="11"/>
<comment type="function">
    <text evidence="2">Catalyzes the ATP-dependent biosynthesis of glutamine from glutamate and ammonia.</text>
</comment>
<evidence type="ECO:0000256" key="4">
    <source>
        <dbReference type="ARBA" id="ARBA00022741"/>
    </source>
</evidence>
<comment type="cofactor">
    <cofactor evidence="1">
        <name>Mg(2+)</name>
        <dbReference type="ChEBI" id="CHEBI:18420"/>
    </cofactor>
</comment>
<dbReference type="Gene3D" id="3.10.20.70">
    <property type="entry name" value="Glutamine synthetase, N-terminal domain"/>
    <property type="match status" value="1"/>
</dbReference>
<dbReference type="SMART" id="SM01230">
    <property type="entry name" value="Gln-synt_C"/>
    <property type="match status" value="1"/>
</dbReference>
<sequence length="451" mass="50218">MSGRLDMAGLESLIASGEIDTVVAAFTDMQGRLIGKRVTGRFFLDAVHEEWHACNYLLTVDMEMEPVPGFKAASWDKGYGDFVVKPDLGTLRRIPWLPGTALVLGDICDHEGNELAISPRTMLKRQLGRLGAKGFTAKMASELEFYVFDDSYAEARAKHYRDLKTAGWYIEDYHVLETTKREPLMRAIRNGMEAAGIPVQESKGEWGPGQEELNLVYAEALEMADRHVIYKNGVKEIAYLQGKAVSFMAKWRADLAGNSCHIHGSLWHEDGDRPAFSDGHGETALFRQFLAGLLAVGGDMAYFLAPYVNSYKRFQAGSFAPTNLVWSRDNRTAGFRVLGHGPSTRIECRVPGADVNPYLAFAAFLAAGLHGIEAKLELGPEFRGDAYKSGDVPSVPRSLREAVERLDRSEVLRAAMGDEVIDHYVHAGRWEQAAFDRAVTDWELVRYFERG</sequence>
<gene>
    <name evidence="11" type="ORF">U1T56_12950</name>
</gene>
<dbReference type="GO" id="GO:0016874">
    <property type="term" value="F:ligase activity"/>
    <property type="evidence" value="ECO:0007669"/>
    <property type="project" value="UniProtKB-KW"/>
</dbReference>
<evidence type="ECO:0000256" key="1">
    <source>
        <dbReference type="ARBA" id="ARBA00001946"/>
    </source>
</evidence>
<evidence type="ECO:0000256" key="6">
    <source>
        <dbReference type="ARBA" id="ARBA00023231"/>
    </source>
</evidence>
<comment type="caution">
    <text evidence="11">The sequence shown here is derived from an EMBL/GenBank/DDBJ whole genome shotgun (WGS) entry which is preliminary data.</text>
</comment>
<dbReference type="PROSITE" id="PS51986">
    <property type="entry name" value="GS_BETA_GRASP"/>
    <property type="match status" value="1"/>
</dbReference>
<evidence type="ECO:0000313" key="12">
    <source>
        <dbReference type="Proteomes" id="UP001375743"/>
    </source>
</evidence>
<dbReference type="SUPFAM" id="SSF55931">
    <property type="entry name" value="Glutamine synthetase/guanido kinase"/>
    <property type="match status" value="1"/>
</dbReference>
<organism evidence="11 12">
    <name type="scientific">Benzoatithermus flavus</name>
    <dbReference type="NCBI Taxonomy" id="3108223"/>
    <lineage>
        <taxon>Bacteria</taxon>
        <taxon>Pseudomonadati</taxon>
        <taxon>Pseudomonadota</taxon>
        <taxon>Alphaproteobacteria</taxon>
        <taxon>Geminicoccales</taxon>
        <taxon>Geminicoccaceae</taxon>
        <taxon>Benzoatithermus</taxon>
    </lineage>
</organism>
<dbReference type="RefSeq" id="WP_418159913.1">
    <property type="nucleotide sequence ID" value="NZ_JBBLZC010000012.1"/>
</dbReference>
<dbReference type="Proteomes" id="UP001375743">
    <property type="component" value="Unassembled WGS sequence"/>
</dbReference>
<evidence type="ECO:0000256" key="5">
    <source>
        <dbReference type="ARBA" id="ARBA00022840"/>
    </source>
</evidence>
<dbReference type="PANTHER" id="PTHR43785">
    <property type="entry name" value="GAMMA-GLUTAMYLPUTRESCINE SYNTHETASE"/>
    <property type="match status" value="1"/>
</dbReference>
<keyword evidence="6" id="KW-0535">Nitrogen fixation</keyword>
<keyword evidence="3 11" id="KW-0436">Ligase</keyword>
<accession>A0ABU8XS71</accession>
<evidence type="ECO:0000256" key="2">
    <source>
        <dbReference type="ARBA" id="ARBA00003117"/>
    </source>
</evidence>
<feature type="domain" description="GS beta-grasp" evidence="9">
    <location>
        <begin position="17"/>
        <end position="112"/>
    </location>
</feature>
<evidence type="ECO:0000259" key="10">
    <source>
        <dbReference type="PROSITE" id="PS51987"/>
    </source>
</evidence>
<dbReference type="PANTHER" id="PTHR43785:SF12">
    <property type="entry name" value="TYPE-1 GLUTAMINE SYNTHETASE 2"/>
    <property type="match status" value="1"/>
</dbReference>
<dbReference type="SUPFAM" id="SSF54368">
    <property type="entry name" value="Glutamine synthetase, N-terminal domain"/>
    <property type="match status" value="1"/>
</dbReference>
<dbReference type="Pfam" id="PF00120">
    <property type="entry name" value="Gln-synt_C"/>
    <property type="match status" value="1"/>
</dbReference>
<dbReference type="Gene3D" id="3.30.590.10">
    <property type="entry name" value="Glutamine synthetase/guanido kinase, catalytic domain"/>
    <property type="match status" value="1"/>
</dbReference>